<reference evidence="6 7" key="1">
    <citation type="submission" date="2023-07" db="EMBL/GenBank/DDBJ databases">
        <title>Novel species of Thermanaerothrix with wide hydrolytic capabilities.</title>
        <authorList>
            <person name="Zayulina K.S."/>
            <person name="Podosokorskaya O.A."/>
            <person name="Elcheninov A.G."/>
        </authorList>
    </citation>
    <scope>NUCLEOTIDE SEQUENCE [LARGE SCALE GENOMIC DNA]</scope>
    <source>
        <strain evidence="6 7">4228-RoL</strain>
    </source>
</reference>
<dbReference type="InterPro" id="IPR001926">
    <property type="entry name" value="TrpB-like_PALP"/>
</dbReference>
<sequence length="562" mass="61779">MMLNEHCQIECLDCGFRTPYHPLVTTCSHCGGTWLKAVYDYAHLSHALPSRLKERPFDLWRYRELLPVMQPAPELRLSEGGTPLIRALNLGMMLGLANLFMKDERQGPTSSFKDRQAALSISALKTVGVREVVLASTGNVAIAYSAYAARAGIKLWAFLTSLVPAAKMREVALYGTQVIKVTGSYDQAKQVAAEFARQRGIYLDAGARSIANIESMKTIAYEIAEQLGEVLNESAETMEGGQPRWQAPDWYIQAVSGGMGPLGVLKGFREMYEMGWIDKIPKIGVIQVEGCAPMVNAWKQGRDTAIPVQSPRTNIATLATGDPGRTYTLLRNWMLEGSGGAFESVSDEEAYRAIHFLAKMEGMSVEPAAAVACAGLIKLVRSGQIKPHEVVVMNISGHTLPVERAILGEGWSRNVVVSEAIHAGAEEGLLAALSKITIDRFPRIAIVDDHPEARRLIRRILQSQGEYTLYEAASGREAIELAQRERPDLIILDLMMPEIDGFGVIEALQAQPETAEIPIIVVTAKELTPAEKDRLRGHIQSLMQKGDFMSDDLLDEVRALLK</sequence>
<dbReference type="InterPro" id="IPR036052">
    <property type="entry name" value="TrpB-like_PALP_sf"/>
</dbReference>
<organism evidence="6 7">
    <name type="scientific">Thermanaerothrix solaris</name>
    <dbReference type="NCBI Taxonomy" id="3058434"/>
    <lineage>
        <taxon>Bacteria</taxon>
        <taxon>Bacillati</taxon>
        <taxon>Chloroflexota</taxon>
        <taxon>Anaerolineae</taxon>
        <taxon>Anaerolineales</taxon>
        <taxon>Anaerolineaceae</taxon>
        <taxon>Thermanaerothrix</taxon>
    </lineage>
</organism>
<dbReference type="Proteomes" id="UP001254165">
    <property type="component" value="Unassembled WGS sequence"/>
</dbReference>
<keyword evidence="7" id="KW-1185">Reference proteome</keyword>
<keyword evidence="2" id="KW-0663">Pyridoxal phosphate</keyword>
<evidence type="ECO:0000256" key="2">
    <source>
        <dbReference type="ARBA" id="ARBA00022898"/>
    </source>
</evidence>
<evidence type="ECO:0000313" key="6">
    <source>
        <dbReference type="EMBL" id="MDT8899148.1"/>
    </source>
</evidence>
<protein>
    <submittedName>
        <fullName evidence="6">Pyridoxal-phosphate dependent enzyme</fullName>
    </submittedName>
</protein>
<proteinExistence type="predicted"/>
<evidence type="ECO:0000256" key="3">
    <source>
        <dbReference type="ARBA" id="ARBA00023239"/>
    </source>
</evidence>
<dbReference type="CDD" id="cd01563">
    <property type="entry name" value="Thr-synth_1"/>
    <property type="match status" value="1"/>
</dbReference>
<keyword evidence="4" id="KW-0597">Phosphoprotein</keyword>
<dbReference type="Pfam" id="PF00291">
    <property type="entry name" value="PALP"/>
    <property type="match status" value="1"/>
</dbReference>
<feature type="modified residue" description="4-aspartylphosphate" evidence="4">
    <location>
        <position position="493"/>
    </location>
</feature>
<dbReference type="EMBL" id="JAUHMF010000002">
    <property type="protein sequence ID" value="MDT8899148.1"/>
    <property type="molecule type" value="Genomic_DNA"/>
</dbReference>
<dbReference type="SUPFAM" id="SSF53686">
    <property type="entry name" value="Tryptophan synthase beta subunit-like PLP-dependent enzymes"/>
    <property type="match status" value="1"/>
</dbReference>
<comment type="cofactor">
    <cofactor evidence="1">
        <name>pyridoxal 5'-phosphate</name>
        <dbReference type="ChEBI" id="CHEBI:597326"/>
    </cofactor>
</comment>
<dbReference type="PANTHER" id="PTHR48078:SF6">
    <property type="entry name" value="L-THREONINE DEHYDRATASE CATABOLIC TDCB"/>
    <property type="match status" value="1"/>
</dbReference>
<evidence type="ECO:0000313" key="7">
    <source>
        <dbReference type="Proteomes" id="UP001254165"/>
    </source>
</evidence>
<accession>A0ABU3NSG3</accession>
<keyword evidence="3" id="KW-0456">Lyase</keyword>
<dbReference type="PROSITE" id="PS50110">
    <property type="entry name" value="RESPONSE_REGULATORY"/>
    <property type="match status" value="1"/>
</dbReference>
<dbReference type="RefSeq" id="WP_315625833.1">
    <property type="nucleotide sequence ID" value="NZ_JAUHMF010000002.1"/>
</dbReference>
<gene>
    <name evidence="6" type="ORF">QYE77_12830</name>
</gene>
<dbReference type="SMART" id="SM00448">
    <property type="entry name" value="REC"/>
    <property type="match status" value="1"/>
</dbReference>
<comment type="caution">
    <text evidence="6">The sequence shown here is derived from an EMBL/GenBank/DDBJ whole genome shotgun (WGS) entry which is preliminary data.</text>
</comment>
<dbReference type="SUPFAM" id="SSF52172">
    <property type="entry name" value="CheY-like"/>
    <property type="match status" value="1"/>
</dbReference>
<feature type="domain" description="Response regulatory" evidence="5">
    <location>
        <begin position="443"/>
        <end position="560"/>
    </location>
</feature>
<dbReference type="InterPro" id="IPR011006">
    <property type="entry name" value="CheY-like_superfamily"/>
</dbReference>
<evidence type="ECO:0000256" key="4">
    <source>
        <dbReference type="PROSITE-ProRule" id="PRU00169"/>
    </source>
</evidence>
<name>A0ABU3NSG3_9CHLR</name>
<dbReference type="Gene3D" id="3.40.50.2300">
    <property type="match status" value="1"/>
</dbReference>
<dbReference type="PANTHER" id="PTHR48078">
    <property type="entry name" value="THREONINE DEHYDRATASE, MITOCHONDRIAL-RELATED"/>
    <property type="match status" value="1"/>
</dbReference>
<dbReference type="InterPro" id="IPR001789">
    <property type="entry name" value="Sig_transdc_resp-reg_receiver"/>
</dbReference>
<dbReference type="InterPro" id="IPR050147">
    <property type="entry name" value="Ser/Thr_Dehydratase"/>
</dbReference>
<dbReference type="Gene3D" id="3.40.50.1100">
    <property type="match status" value="2"/>
</dbReference>
<evidence type="ECO:0000256" key="1">
    <source>
        <dbReference type="ARBA" id="ARBA00001933"/>
    </source>
</evidence>
<evidence type="ECO:0000259" key="5">
    <source>
        <dbReference type="PROSITE" id="PS50110"/>
    </source>
</evidence>
<dbReference type="Pfam" id="PF00072">
    <property type="entry name" value="Response_reg"/>
    <property type="match status" value="1"/>
</dbReference>